<gene>
    <name evidence="2" type="ORF">Strvi_0124</name>
</gene>
<dbReference type="EMBL" id="CP002996">
    <property type="protein sequence ID" value="AEM88900.1"/>
    <property type="molecule type" value="Genomic_DNA"/>
</dbReference>
<geneLocation type="plasmid" evidence="2 3">
    <name>pSTRVI02</name>
</geneLocation>
<name>G2PHU9_STRV4</name>
<evidence type="ECO:0000313" key="2">
    <source>
        <dbReference type="EMBL" id="AEM88900.1"/>
    </source>
</evidence>
<feature type="compositionally biased region" description="Acidic residues" evidence="1">
    <location>
        <begin position="166"/>
        <end position="176"/>
    </location>
</feature>
<reference evidence="2" key="1">
    <citation type="submission" date="2011-08" db="EMBL/GenBank/DDBJ databases">
        <title>Complete sequence of plasmid 2 of Streptomyces violaceusniger Tu 4113.</title>
        <authorList>
            <consortium name="US DOE Joint Genome Institute"/>
            <person name="Lucas S."/>
            <person name="Han J."/>
            <person name="Lapidus A."/>
            <person name="Cheng J.-F."/>
            <person name="Goodwin L."/>
            <person name="Pitluck S."/>
            <person name="Peters L."/>
            <person name="Ivanova N."/>
            <person name="Daligault H."/>
            <person name="Detter J.C."/>
            <person name="Han C."/>
            <person name="Tapia R."/>
            <person name="Land M."/>
            <person name="Hauser L."/>
            <person name="Kyrpides N."/>
            <person name="Ivanova N."/>
            <person name="Pagani I."/>
            <person name="Hagen A."/>
            <person name="Katz L."/>
            <person name="Fiedler H.-P."/>
            <person name="Keasling J."/>
            <person name="Fortman J."/>
            <person name="Woyke T."/>
        </authorList>
    </citation>
    <scope>NUCLEOTIDE SEQUENCE [LARGE SCALE GENOMIC DNA]</scope>
    <source>
        <strain evidence="2">Tu 4113</strain>
        <plasmid evidence="2">pSTRVI02</plasmid>
    </source>
</reference>
<dbReference type="RefSeq" id="WP_014043835.1">
    <property type="nucleotide sequence ID" value="NC_015952.1"/>
</dbReference>
<keyword evidence="2" id="KW-0614">Plasmid</keyword>
<dbReference type="HOGENOM" id="CLU_1474436_0_0_11"/>
<keyword evidence="3" id="KW-1185">Reference proteome</keyword>
<accession>G2PHU9</accession>
<evidence type="ECO:0000256" key="1">
    <source>
        <dbReference type="SAM" id="MobiDB-lite"/>
    </source>
</evidence>
<dbReference type="KEGG" id="svl:Strvi_0124"/>
<protein>
    <submittedName>
        <fullName evidence="2">Uncharacterized protein</fullName>
    </submittedName>
</protein>
<feature type="region of interest" description="Disordered" evidence="1">
    <location>
        <begin position="162"/>
        <end position="183"/>
    </location>
</feature>
<dbReference type="Proteomes" id="UP000008703">
    <property type="component" value="Plasmid pSTRVI02"/>
</dbReference>
<sequence length="183" mass="19557">MSTEAAAVDVPGQDVDSLITTADQLREYLHTHPTRHAPAQDGQCACGWPHVPPALLGAFQENSSFPTQDQHAAAVLVGALGDLLPSDTSAHDDTGALVPVPWRPLVSHLRDEIDFRDRSIDPRFVTLMKWCLAQGHADVHTLAQVTVMHPEYLSRLLGAPAPAAAIEDEPEPEGGDETPGSAP</sequence>
<evidence type="ECO:0000313" key="3">
    <source>
        <dbReference type="Proteomes" id="UP000008703"/>
    </source>
</evidence>
<organism evidence="2 3">
    <name type="scientific">Streptomyces violaceusniger (strain Tu 4113)</name>
    <dbReference type="NCBI Taxonomy" id="653045"/>
    <lineage>
        <taxon>Bacteria</taxon>
        <taxon>Bacillati</taxon>
        <taxon>Actinomycetota</taxon>
        <taxon>Actinomycetes</taxon>
        <taxon>Kitasatosporales</taxon>
        <taxon>Streptomycetaceae</taxon>
        <taxon>Streptomyces</taxon>
        <taxon>Streptomyces violaceusniger group</taxon>
    </lineage>
</organism>
<proteinExistence type="predicted"/>
<dbReference type="AlphaFoldDB" id="G2PHU9"/>